<comment type="caution">
    <text evidence="1">The sequence shown here is derived from an EMBL/GenBank/DDBJ whole genome shotgun (WGS) entry which is preliminary data.</text>
</comment>
<dbReference type="PANTHER" id="PTHR46601:SF1">
    <property type="entry name" value="ADF-H DOMAIN-CONTAINING PROTEIN"/>
    <property type="match status" value="1"/>
</dbReference>
<protein>
    <submittedName>
        <fullName evidence="1">Uncharacterized protein</fullName>
    </submittedName>
</protein>
<dbReference type="PANTHER" id="PTHR46601">
    <property type="entry name" value="ULP_PROTEASE DOMAIN-CONTAINING PROTEIN"/>
    <property type="match status" value="1"/>
</dbReference>
<accession>A0AAV8WK46</accession>
<dbReference type="AlphaFoldDB" id="A0AAV8WK46"/>
<name>A0AAV8WK46_9CUCU</name>
<organism evidence="1 2">
    <name type="scientific">Rhamnusium bicolor</name>
    <dbReference type="NCBI Taxonomy" id="1586634"/>
    <lineage>
        <taxon>Eukaryota</taxon>
        <taxon>Metazoa</taxon>
        <taxon>Ecdysozoa</taxon>
        <taxon>Arthropoda</taxon>
        <taxon>Hexapoda</taxon>
        <taxon>Insecta</taxon>
        <taxon>Pterygota</taxon>
        <taxon>Neoptera</taxon>
        <taxon>Endopterygota</taxon>
        <taxon>Coleoptera</taxon>
        <taxon>Polyphaga</taxon>
        <taxon>Cucujiformia</taxon>
        <taxon>Chrysomeloidea</taxon>
        <taxon>Cerambycidae</taxon>
        <taxon>Lepturinae</taxon>
        <taxon>Rhagiini</taxon>
        <taxon>Rhamnusium</taxon>
    </lineage>
</organism>
<sequence>MQIPMYFKNIQEISWNFTANGHGKGPMDGVGGTIKRKADSLVLHGHDISSVETFINKVSTDSSIKIWEVTSEEIQKCKLDMPEGASAVPQIMALHQITWSKEKPTVTLLREISCFSYPLGGRCSHFSLKIPIVTLLLEKKSNKEKRKKLEEESMSRLSPDSELVEPKKKINVISEVVIVPPQEPMVSLLPEKRSSLSMSKSFPNGNPKTRKDSLLHVEESIDRLSPWTRSLVSFVPENPSVISLLPAC</sequence>
<evidence type="ECO:0000313" key="1">
    <source>
        <dbReference type="EMBL" id="KAJ8926824.1"/>
    </source>
</evidence>
<evidence type="ECO:0000313" key="2">
    <source>
        <dbReference type="Proteomes" id="UP001162156"/>
    </source>
</evidence>
<dbReference type="Proteomes" id="UP001162156">
    <property type="component" value="Unassembled WGS sequence"/>
</dbReference>
<dbReference type="EMBL" id="JANEYF010005770">
    <property type="protein sequence ID" value="KAJ8926824.1"/>
    <property type="molecule type" value="Genomic_DNA"/>
</dbReference>
<keyword evidence="2" id="KW-1185">Reference proteome</keyword>
<gene>
    <name evidence="1" type="ORF">NQ314_020672</name>
</gene>
<proteinExistence type="predicted"/>
<reference evidence="1" key="1">
    <citation type="journal article" date="2023" name="Insect Mol. Biol.">
        <title>Genome sequencing provides insights into the evolution of gene families encoding plant cell wall-degrading enzymes in longhorned beetles.</title>
        <authorList>
            <person name="Shin N.R."/>
            <person name="Okamura Y."/>
            <person name="Kirsch R."/>
            <person name="Pauchet Y."/>
        </authorList>
    </citation>
    <scope>NUCLEOTIDE SEQUENCE</scope>
    <source>
        <strain evidence="1">RBIC_L_NR</strain>
    </source>
</reference>